<comment type="caution">
    <text evidence="1">The sequence shown here is derived from an EMBL/GenBank/DDBJ whole genome shotgun (WGS) entry which is preliminary data.</text>
</comment>
<name>A0A3M7SZW0_BRAPC</name>
<dbReference type="AlphaFoldDB" id="A0A3M7SZW0"/>
<dbReference type="Proteomes" id="UP000276133">
    <property type="component" value="Unassembled WGS sequence"/>
</dbReference>
<organism evidence="1 2">
    <name type="scientific">Brachionus plicatilis</name>
    <name type="common">Marine rotifer</name>
    <name type="synonym">Brachionus muelleri</name>
    <dbReference type="NCBI Taxonomy" id="10195"/>
    <lineage>
        <taxon>Eukaryota</taxon>
        <taxon>Metazoa</taxon>
        <taxon>Spiralia</taxon>
        <taxon>Gnathifera</taxon>
        <taxon>Rotifera</taxon>
        <taxon>Eurotatoria</taxon>
        <taxon>Monogononta</taxon>
        <taxon>Pseudotrocha</taxon>
        <taxon>Ploima</taxon>
        <taxon>Brachionidae</taxon>
        <taxon>Brachionus</taxon>
    </lineage>
</organism>
<evidence type="ECO:0000313" key="1">
    <source>
        <dbReference type="EMBL" id="RNA41225.1"/>
    </source>
</evidence>
<proteinExistence type="predicted"/>
<keyword evidence="2" id="KW-1185">Reference proteome</keyword>
<protein>
    <submittedName>
        <fullName evidence="1">Uncharacterized protein</fullName>
    </submittedName>
</protein>
<sequence>MPSAQVLIEQDKIYIIQIKFVYLNNLFQRYEDLKFFKTRKMTRLVLQVLRMMHDYFSNPDLKIV</sequence>
<gene>
    <name evidence="1" type="ORF">BpHYR1_004780</name>
</gene>
<evidence type="ECO:0000313" key="2">
    <source>
        <dbReference type="Proteomes" id="UP000276133"/>
    </source>
</evidence>
<dbReference type="EMBL" id="REGN01000530">
    <property type="protein sequence ID" value="RNA41225.1"/>
    <property type="molecule type" value="Genomic_DNA"/>
</dbReference>
<reference evidence="1 2" key="1">
    <citation type="journal article" date="2018" name="Sci. Rep.">
        <title>Genomic signatures of local adaptation to the degree of environmental predictability in rotifers.</title>
        <authorList>
            <person name="Franch-Gras L."/>
            <person name="Hahn C."/>
            <person name="Garcia-Roger E.M."/>
            <person name="Carmona M.J."/>
            <person name="Serra M."/>
            <person name="Gomez A."/>
        </authorList>
    </citation>
    <scope>NUCLEOTIDE SEQUENCE [LARGE SCALE GENOMIC DNA]</scope>
    <source>
        <strain evidence="1">HYR1</strain>
    </source>
</reference>
<accession>A0A3M7SZW0</accession>